<dbReference type="AlphaFoldDB" id="A0A5R9DUL2"/>
<gene>
    <name evidence="2" type="ORF">FEF34_39605</name>
</gene>
<evidence type="ECO:0000313" key="3">
    <source>
        <dbReference type="Proteomes" id="UP000305921"/>
    </source>
</evidence>
<keyword evidence="3" id="KW-1185">Reference proteome</keyword>
<proteinExistence type="predicted"/>
<dbReference type="Proteomes" id="UP000305921">
    <property type="component" value="Unassembled WGS sequence"/>
</dbReference>
<feature type="compositionally biased region" description="Low complexity" evidence="1">
    <location>
        <begin position="67"/>
        <end position="83"/>
    </location>
</feature>
<dbReference type="RefSeq" id="WP_171053393.1">
    <property type="nucleotide sequence ID" value="NZ_VAWE01000002.1"/>
</dbReference>
<dbReference type="EMBL" id="VAWE01000002">
    <property type="protein sequence ID" value="TLQ39471.1"/>
    <property type="molecule type" value="Genomic_DNA"/>
</dbReference>
<comment type="caution">
    <text evidence="2">The sequence shown here is derived from an EMBL/GenBank/DDBJ whole genome shotgun (WGS) entry which is preliminary data.</text>
</comment>
<evidence type="ECO:0000256" key="1">
    <source>
        <dbReference type="SAM" id="MobiDB-lite"/>
    </source>
</evidence>
<name>A0A5R9DUL2_9ACTN</name>
<protein>
    <submittedName>
        <fullName evidence="2">Uncharacterized protein</fullName>
    </submittedName>
</protein>
<feature type="region of interest" description="Disordered" evidence="1">
    <location>
        <begin position="67"/>
        <end position="97"/>
    </location>
</feature>
<sequence length="97" mass="10066">MDQGVAQASEHVGRLERLLALVEGVPAQQVEDQLRAIQQRRTAHAPCLLQADEGGALLGGEASLPPPISSWSSAAEASSSLTEASRKANAVRTAPIA</sequence>
<reference evidence="2 3" key="1">
    <citation type="submission" date="2019-05" db="EMBL/GenBank/DDBJ databases">
        <title>Streptomyces marianii sp. nov., a novel marine actinomycete from southern coast of India.</title>
        <authorList>
            <person name="Iniyan A.M."/>
            <person name="Wink J."/>
            <person name="Ramprasad E."/>
            <person name="Ramana C.V."/>
            <person name="Bunk B."/>
            <person name="Sproer C."/>
            <person name="Joseph F.-J.R.S."/>
            <person name="Vincent S.G.P."/>
        </authorList>
    </citation>
    <scope>NUCLEOTIDE SEQUENCE [LARGE SCALE GENOMIC DNA]</scope>
    <source>
        <strain evidence="2 3">ICN19</strain>
    </source>
</reference>
<evidence type="ECO:0000313" key="2">
    <source>
        <dbReference type="EMBL" id="TLQ39471.1"/>
    </source>
</evidence>
<organism evidence="2 3">
    <name type="scientific">Streptomyces marianii</name>
    <dbReference type="NCBI Taxonomy" id="1817406"/>
    <lineage>
        <taxon>Bacteria</taxon>
        <taxon>Bacillati</taxon>
        <taxon>Actinomycetota</taxon>
        <taxon>Actinomycetes</taxon>
        <taxon>Kitasatosporales</taxon>
        <taxon>Streptomycetaceae</taxon>
        <taxon>Streptomyces</taxon>
    </lineage>
</organism>
<accession>A0A5R9DUL2</accession>